<evidence type="ECO:0000256" key="1">
    <source>
        <dbReference type="SAM" id="MobiDB-lite"/>
    </source>
</evidence>
<feature type="region of interest" description="Disordered" evidence="1">
    <location>
        <begin position="40"/>
        <end position="64"/>
    </location>
</feature>
<evidence type="ECO:0000313" key="3">
    <source>
        <dbReference type="Proteomes" id="UP000801492"/>
    </source>
</evidence>
<dbReference type="Proteomes" id="UP000801492">
    <property type="component" value="Unassembled WGS sequence"/>
</dbReference>
<proteinExistence type="predicted"/>
<feature type="compositionally biased region" description="Basic and acidic residues" evidence="1">
    <location>
        <begin position="121"/>
        <end position="137"/>
    </location>
</feature>
<dbReference type="EMBL" id="VTPC01004662">
    <property type="protein sequence ID" value="KAF2896904.1"/>
    <property type="molecule type" value="Genomic_DNA"/>
</dbReference>
<name>A0A8K0D0A8_IGNLU</name>
<reference evidence="2" key="1">
    <citation type="submission" date="2019-08" db="EMBL/GenBank/DDBJ databases">
        <title>The genome of the North American firefly Photinus pyralis.</title>
        <authorList>
            <consortium name="Photinus pyralis genome working group"/>
            <person name="Fallon T.R."/>
            <person name="Sander Lower S.E."/>
            <person name="Weng J.-K."/>
        </authorList>
    </citation>
    <scope>NUCLEOTIDE SEQUENCE</scope>
    <source>
        <strain evidence="2">TRF0915ILg1</strain>
        <tissue evidence="2">Whole body</tissue>
    </source>
</reference>
<dbReference type="OrthoDB" id="6781113at2759"/>
<gene>
    <name evidence="2" type="ORF">ILUMI_09267</name>
</gene>
<organism evidence="2 3">
    <name type="scientific">Ignelater luminosus</name>
    <name type="common">Cucubano</name>
    <name type="synonym">Pyrophorus luminosus</name>
    <dbReference type="NCBI Taxonomy" id="2038154"/>
    <lineage>
        <taxon>Eukaryota</taxon>
        <taxon>Metazoa</taxon>
        <taxon>Ecdysozoa</taxon>
        <taxon>Arthropoda</taxon>
        <taxon>Hexapoda</taxon>
        <taxon>Insecta</taxon>
        <taxon>Pterygota</taxon>
        <taxon>Neoptera</taxon>
        <taxon>Endopterygota</taxon>
        <taxon>Coleoptera</taxon>
        <taxon>Polyphaga</taxon>
        <taxon>Elateriformia</taxon>
        <taxon>Elateroidea</taxon>
        <taxon>Elateridae</taxon>
        <taxon>Agrypninae</taxon>
        <taxon>Pyrophorini</taxon>
        <taxon>Ignelater</taxon>
    </lineage>
</organism>
<dbReference type="AlphaFoldDB" id="A0A8K0D0A8"/>
<accession>A0A8K0D0A8</accession>
<keyword evidence="3" id="KW-1185">Reference proteome</keyword>
<evidence type="ECO:0000313" key="2">
    <source>
        <dbReference type="EMBL" id="KAF2896904.1"/>
    </source>
</evidence>
<feature type="region of interest" description="Disordered" evidence="1">
    <location>
        <begin position="121"/>
        <end position="149"/>
    </location>
</feature>
<comment type="caution">
    <text evidence="2">The sequence shown here is derived from an EMBL/GenBank/DDBJ whole genome shotgun (WGS) entry which is preliminary data.</text>
</comment>
<sequence>MDPSLYSSKNDRLTLTELIVALEKDYSFLKKNRDVYLLPPDDNGLDTKADSDQSDDEHEEALNQNFLRHGGIEENISIDESKMPYYWKHYAKYPVWILKLGCLFKVFWSVAKTFRHKSMVEESGKHHTGSEYSRNPDIEPEDGSCNMPITRPQKRTAVKFCICGTYGTRIEMAIQTPDDRAVRLAQPMPLHKSTE</sequence>
<protein>
    <submittedName>
        <fullName evidence="2">Uncharacterized protein</fullName>
    </submittedName>
</protein>